<gene>
    <name evidence="5" type="ORF">SAMN05216552_103784</name>
</gene>
<evidence type="ECO:0000256" key="2">
    <source>
        <dbReference type="ARBA" id="ARBA00023125"/>
    </source>
</evidence>
<dbReference type="GO" id="GO:0043565">
    <property type="term" value="F:sequence-specific DNA binding"/>
    <property type="evidence" value="ECO:0007669"/>
    <property type="project" value="InterPro"/>
</dbReference>
<keyword evidence="2" id="KW-0238">DNA-binding</keyword>
<dbReference type="InterPro" id="IPR050204">
    <property type="entry name" value="AraC_XylS_family_regulators"/>
</dbReference>
<dbReference type="PANTHER" id="PTHR46796:SF12">
    <property type="entry name" value="HTH-TYPE DNA-BINDING TRANSCRIPTIONAL ACTIVATOR EUTR"/>
    <property type="match status" value="1"/>
</dbReference>
<dbReference type="SUPFAM" id="SSF46689">
    <property type="entry name" value="Homeodomain-like"/>
    <property type="match status" value="2"/>
</dbReference>
<evidence type="ECO:0000256" key="3">
    <source>
        <dbReference type="ARBA" id="ARBA00023163"/>
    </source>
</evidence>
<keyword evidence="6" id="KW-1185">Reference proteome</keyword>
<accession>A0A1I7LU75</accession>
<keyword evidence="3" id="KW-0804">Transcription</keyword>
<reference evidence="6" key="1">
    <citation type="submission" date="2016-10" db="EMBL/GenBank/DDBJ databases">
        <authorList>
            <person name="Varghese N."/>
            <person name="Submissions S."/>
        </authorList>
    </citation>
    <scope>NUCLEOTIDE SEQUENCE [LARGE SCALE GENOMIC DNA]</scope>
    <source>
        <strain evidence="6">CGMCC 1.11014</strain>
    </source>
</reference>
<name>A0A1I7LU75_9BURK</name>
<dbReference type="Pfam" id="PF12833">
    <property type="entry name" value="HTH_18"/>
    <property type="match status" value="1"/>
</dbReference>
<organism evidence="5 6">
    <name type="scientific">Pseudoduganella namucuonensis</name>
    <dbReference type="NCBI Taxonomy" id="1035707"/>
    <lineage>
        <taxon>Bacteria</taxon>
        <taxon>Pseudomonadati</taxon>
        <taxon>Pseudomonadota</taxon>
        <taxon>Betaproteobacteria</taxon>
        <taxon>Burkholderiales</taxon>
        <taxon>Oxalobacteraceae</taxon>
        <taxon>Telluria group</taxon>
        <taxon>Pseudoduganella</taxon>
    </lineage>
</organism>
<sequence>MHQNVTTTMDTGPVSRTGAAFRTVLTRDADELARNLTDWEQCYDQMTAGSFRGALTELRMPRTQVFREEISQSVRQSCTVRPGALWFGFPDHGDGTRINGRPMEDGCVMVRPGGGEFELLTPSRHAIHGIVVCRETLARAALRSGCGVDWDGLRSAEVLRVDPDERLACVRAIASALALCQGPERALPAGGEDGLLAALLGVLDRSGVEPAAALSFQRRRRVVARVRDYILAHRDRPLTVPELCAQAHVSRRTLQYCFEDVLGMSPTLYLRRLRLNGVRRQLLDPGARPRPIGAVAADWGFGSFSQFSSDYRKLFGESPSASRA</sequence>
<dbReference type="SMART" id="SM00342">
    <property type="entry name" value="HTH_ARAC"/>
    <property type="match status" value="1"/>
</dbReference>
<dbReference type="Gene3D" id="1.10.10.60">
    <property type="entry name" value="Homeodomain-like"/>
    <property type="match status" value="1"/>
</dbReference>
<proteinExistence type="predicted"/>
<dbReference type="EMBL" id="FPBO01000037">
    <property type="protein sequence ID" value="SFV13130.1"/>
    <property type="molecule type" value="Genomic_DNA"/>
</dbReference>
<dbReference type="InterPro" id="IPR018062">
    <property type="entry name" value="HTH_AraC-typ_CS"/>
</dbReference>
<feature type="domain" description="HTH araC/xylS-type" evidence="4">
    <location>
        <begin position="224"/>
        <end position="324"/>
    </location>
</feature>
<dbReference type="PANTHER" id="PTHR46796">
    <property type="entry name" value="HTH-TYPE TRANSCRIPTIONAL ACTIVATOR RHAS-RELATED"/>
    <property type="match status" value="1"/>
</dbReference>
<dbReference type="STRING" id="1035707.SAMN05216552_103784"/>
<dbReference type="PROSITE" id="PS00041">
    <property type="entry name" value="HTH_ARAC_FAMILY_1"/>
    <property type="match status" value="1"/>
</dbReference>
<dbReference type="PROSITE" id="PS01124">
    <property type="entry name" value="HTH_ARAC_FAMILY_2"/>
    <property type="match status" value="1"/>
</dbReference>
<protein>
    <submittedName>
        <fullName evidence="5">Transcriptional regulator, AraC family</fullName>
    </submittedName>
</protein>
<dbReference type="InterPro" id="IPR018060">
    <property type="entry name" value="HTH_AraC"/>
</dbReference>
<keyword evidence="1" id="KW-0805">Transcription regulation</keyword>
<dbReference type="AlphaFoldDB" id="A0A1I7LU75"/>
<dbReference type="Proteomes" id="UP000199391">
    <property type="component" value="Unassembled WGS sequence"/>
</dbReference>
<dbReference type="GO" id="GO:0003700">
    <property type="term" value="F:DNA-binding transcription factor activity"/>
    <property type="evidence" value="ECO:0007669"/>
    <property type="project" value="InterPro"/>
</dbReference>
<evidence type="ECO:0000259" key="4">
    <source>
        <dbReference type="PROSITE" id="PS01124"/>
    </source>
</evidence>
<evidence type="ECO:0000313" key="6">
    <source>
        <dbReference type="Proteomes" id="UP000199391"/>
    </source>
</evidence>
<evidence type="ECO:0000256" key="1">
    <source>
        <dbReference type="ARBA" id="ARBA00023015"/>
    </source>
</evidence>
<evidence type="ECO:0000313" key="5">
    <source>
        <dbReference type="EMBL" id="SFV13130.1"/>
    </source>
</evidence>
<dbReference type="InterPro" id="IPR009057">
    <property type="entry name" value="Homeodomain-like_sf"/>
</dbReference>